<evidence type="ECO:0000313" key="5">
    <source>
        <dbReference type="EMBL" id="EIW80001.1"/>
    </source>
</evidence>
<proteinExistence type="predicted"/>
<comment type="caution">
    <text evidence="5">The sequence shown here is derived from an EMBL/GenBank/DDBJ whole genome shotgun (WGS) entry which is preliminary data.</text>
</comment>
<dbReference type="Proteomes" id="UP000053558">
    <property type="component" value="Unassembled WGS sequence"/>
</dbReference>
<keyword evidence="1" id="KW-0596">Phosphopantetheine</keyword>
<dbReference type="AlphaFoldDB" id="A0A5M3MN15"/>
<dbReference type="SUPFAM" id="SSF51735">
    <property type="entry name" value="NAD(P)-binding Rossmann-fold domains"/>
    <property type="match status" value="1"/>
</dbReference>
<dbReference type="Pfam" id="PF23562">
    <property type="entry name" value="AMP-binding_C_3"/>
    <property type="match status" value="1"/>
</dbReference>
<keyword evidence="2" id="KW-0597">Phosphoprotein</keyword>
<feature type="domain" description="AMP-dependent synthetase/ligase" evidence="3">
    <location>
        <begin position="101"/>
        <end position="369"/>
    </location>
</feature>
<dbReference type="OrthoDB" id="429813at2759"/>
<dbReference type="PANTHER" id="PTHR43439:SF2">
    <property type="entry name" value="ENZYME, PUTATIVE (JCVI)-RELATED"/>
    <property type="match status" value="1"/>
</dbReference>
<dbReference type="RefSeq" id="XP_007770305.1">
    <property type="nucleotide sequence ID" value="XM_007772115.1"/>
</dbReference>
<protein>
    <submittedName>
        <fullName evidence="5">Acetyl-CoA synthetase-like protein</fullName>
    </submittedName>
</protein>
<dbReference type="Gene3D" id="3.40.50.12780">
    <property type="entry name" value="N-terminal domain of ligase-like"/>
    <property type="match status" value="1"/>
</dbReference>
<feature type="domain" description="Thioester reductase (TE)" evidence="4">
    <location>
        <begin position="711"/>
        <end position="932"/>
    </location>
</feature>
<reference evidence="6" key="1">
    <citation type="journal article" date="2012" name="Science">
        <title>The Paleozoic origin of enzymatic lignin decomposition reconstructed from 31 fungal genomes.</title>
        <authorList>
            <person name="Floudas D."/>
            <person name="Binder M."/>
            <person name="Riley R."/>
            <person name="Barry K."/>
            <person name="Blanchette R.A."/>
            <person name="Henrissat B."/>
            <person name="Martinez A.T."/>
            <person name="Otillar R."/>
            <person name="Spatafora J.W."/>
            <person name="Yadav J.S."/>
            <person name="Aerts A."/>
            <person name="Benoit I."/>
            <person name="Boyd A."/>
            <person name="Carlson A."/>
            <person name="Copeland A."/>
            <person name="Coutinho P.M."/>
            <person name="de Vries R.P."/>
            <person name="Ferreira P."/>
            <person name="Findley K."/>
            <person name="Foster B."/>
            <person name="Gaskell J."/>
            <person name="Glotzer D."/>
            <person name="Gorecki P."/>
            <person name="Heitman J."/>
            <person name="Hesse C."/>
            <person name="Hori C."/>
            <person name="Igarashi K."/>
            <person name="Jurgens J.A."/>
            <person name="Kallen N."/>
            <person name="Kersten P."/>
            <person name="Kohler A."/>
            <person name="Kuees U."/>
            <person name="Kumar T.K.A."/>
            <person name="Kuo A."/>
            <person name="LaButti K."/>
            <person name="Larrondo L.F."/>
            <person name="Lindquist E."/>
            <person name="Ling A."/>
            <person name="Lombard V."/>
            <person name="Lucas S."/>
            <person name="Lundell T."/>
            <person name="Martin R."/>
            <person name="McLaughlin D.J."/>
            <person name="Morgenstern I."/>
            <person name="Morin E."/>
            <person name="Murat C."/>
            <person name="Nagy L.G."/>
            <person name="Nolan M."/>
            <person name="Ohm R.A."/>
            <person name="Patyshakuliyeva A."/>
            <person name="Rokas A."/>
            <person name="Ruiz-Duenas F.J."/>
            <person name="Sabat G."/>
            <person name="Salamov A."/>
            <person name="Samejima M."/>
            <person name="Schmutz J."/>
            <person name="Slot J.C."/>
            <person name="St John F."/>
            <person name="Stenlid J."/>
            <person name="Sun H."/>
            <person name="Sun S."/>
            <person name="Syed K."/>
            <person name="Tsang A."/>
            <person name="Wiebenga A."/>
            <person name="Young D."/>
            <person name="Pisabarro A."/>
            <person name="Eastwood D.C."/>
            <person name="Martin F."/>
            <person name="Cullen D."/>
            <person name="Grigoriev I.V."/>
            <person name="Hibbett D.S."/>
        </authorList>
    </citation>
    <scope>NUCLEOTIDE SEQUENCE [LARGE SCALE GENOMIC DNA]</scope>
    <source>
        <strain evidence="6">RWD-64-598 SS2</strain>
    </source>
</reference>
<evidence type="ECO:0000259" key="3">
    <source>
        <dbReference type="Pfam" id="PF00501"/>
    </source>
</evidence>
<dbReference type="InterPro" id="IPR051414">
    <property type="entry name" value="Adenylate-forming_Reductase"/>
</dbReference>
<evidence type="ECO:0000256" key="2">
    <source>
        <dbReference type="ARBA" id="ARBA00022553"/>
    </source>
</evidence>
<dbReference type="InterPro" id="IPR013120">
    <property type="entry name" value="FAR_NAD-bd"/>
</dbReference>
<accession>A0A5M3MN15</accession>
<dbReference type="GeneID" id="19205590"/>
<dbReference type="PANTHER" id="PTHR43439">
    <property type="entry name" value="PHENYLACETATE-COENZYME A LIGASE"/>
    <property type="match status" value="1"/>
</dbReference>
<dbReference type="InterPro" id="IPR000873">
    <property type="entry name" value="AMP-dep_synth/lig_dom"/>
</dbReference>
<dbReference type="InterPro" id="IPR036291">
    <property type="entry name" value="NAD(P)-bd_dom_sf"/>
</dbReference>
<organism evidence="5 6">
    <name type="scientific">Coniophora puteana (strain RWD-64-598)</name>
    <name type="common">Brown rot fungus</name>
    <dbReference type="NCBI Taxonomy" id="741705"/>
    <lineage>
        <taxon>Eukaryota</taxon>
        <taxon>Fungi</taxon>
        <taxon>Dikarya</taxon>
        <taxon>Basidiomycota</taxon>
        <taxon>Agaricomycotina</taxon>
        <taxon>Agaricomycetes</taxon>
        <taxon>Agaricomycetidae</taxon>
        <taxon>Boletales</taxon>
        <taxon>Coniophorineae</taxon>
        <taxon>Coniophoraceae</taxon>
        <taxon>Coniophora</taxon>
    </lineage>
</organism>
<gene>
    <name evidence="5" type="ORF">CONPUDRAFT_166629</name>
</gene>
<dbReference type="KEGG" id="cput:CONPUDRAFT_166629"/>
<dbReference type="EMBL" id="JH711580">
    <property type="protein sequence ID" value="EIW80001.1"/>
    <property type="molecule type" value="Genomic_DNA"/>
</dbReference>
<evidence type="ECO:0000256" key="1">
    <source>
        <dbReference type="ARBA" id="ARBA00022450"/>
    </source>
</evidence>
<dbReference type="Gene3D" id="3.40.50.720">
    <property type="entry name" value="NAD(P)-binding Rossmann-like Domain"/>
    <property type="match status" value="1"/>
</dbReference>
<evidence type="ECO:0000313" key="6">
    <source>
        <dbReference type="Proteomes" id="UP000053558"/>
    </source>
</evidence>
<sequence length="1083" mass="119739">MASSRVPPGVPNTQALCSDTFHIPPLGPSFNLAEVAEWTALHSPNHPLFKYPLADGSTRTICWSECYEAVIIGCKILRHRISISTSTTRPVVGILAISDVIPYSMNLLSCFRMNFVPFPISPRNSPVAVAHLIERAHVNYILIGREKSMADLAQRAIDILRGRSSNVTPPVVLPMLQFEEVYSPSRAIMELPDVAPYVYSGPDDAQMIMHSSGSTAFPKPVPWSNLCFNMLQLTPFFGDRDLTGKVFSLHTMPMYHGMGASQIYWAATCGLVISAFEPTYPTTLPTPDNLYVAAKATESDIVFCVPTIIEQWAMNSQYVTWLASRSGVIFGGGPLNKEIGDYLTSQGVSIFISYGATEVGVISTILPSSVDYDWDYFSFPKSVTPELASYGENTYELVILPSEFCVPSAVNTTVNTTPAYSTSDLLVAHPTKPGFWKVFGRVDDQIMHSTGEKTNPGPLESILNQNEHVMSSVMFGRGKFQAGIIIDPVEKARFDPVDEVKLAQFRNLIWPTVESMNAYAPQHSRIFKEMIIVSTPSKPFTYTAKNTARRQAIIDSYSDEIEKAYADAQESAQSNIASPSVWDDTQTLTFVRHTVYSVLGREVSDDVDIFQLGCDSLQATWIRNTLLRALRDSSAVDTRRVKENIVYTNTSISTLVGSISKLIRGDGVEDNLDLSQRVALMQSFVDKYLFRELPQHRPLPTSQDGDVVVLVTGTTGTFGSHLLASMLENPAVTRIYALNRRSYVGHAIGTRQTRAFDEWELDTEPLKATKLKLLEGDILGENFGIGEDTYTEMLNTVTHVVHNAWTVNFNLRLEAFDDNIHSVRRLIDFSLNSRLPVPMKFVFTSSVGVLQNAQGKTALPEAPVNAEIAAGVGYAESKWVAEQLVQRARAQVPSFNALIVRVGQLCGGARTGSWNTKEWFPALVQSTDALRCFPSEDKPVFWIPASTAAALLVKLATSSYRPKSDIIHLVHPHPTSFADLAAVFATALDVPRVPYKQWLMKLEDLHEKQVSGDGSDSELRALRLITFFQALAPDRVSGDLTGSAKLDCTQLKASSVLSSVECKALGADNVQQWIGYWRRVRFM</sequence>
<dbReference type="SUPFAM" id="SSF56801">
    <property type="entry name" value="Acetyl-CoA synthetase-like"/>
    <property type="match status" value="1"/>
</dbReference>
<name>A0A5M3MN15_CONPW</name>
<keyword evidence="6" id="KW-1185">Reference proteome</keyword>
<evidence type="ECO:0000259" key="4">
    <source>
        <dbReference type="Pfam" id="PF07993"/>
    </source>
</evidence>
<dbReference type="Pfam" id="PF00501">
    <property type="entry name" value="AMP-binding"/>
    <property type="match status" value="1"/>
</dbReference>
<dbReference type="Pfam" id="PF07993">
    <property type="entry name" value="NAD_binding_4"/>
    <property type="match status" value="1"/>
</dbReference>
<dbReference type="OMA" id="PGYWKIY"/>
<dbReference type="InterPro" id="IPR042099">
    <property type="entry name" value="ANL_N_sf"/>
</dbReference>